<keyword evidence="2" id="KW-1185">Reference proteome</keyword>
<accession>A0A8X6SX80</accession>
<sequence>MYAPIKRDKWNEICSSLNSRSSNNKLWKLVKGISTEQSQFLKSTTLFNLQMNSWLRMMKKTANILGEYYQLISSLNFTGNCKYAQTMANNVVHSCRSNPHVGPTIFNRALVKYYSKLSSLGFQNRTSKFLRSWNSHQRLKRGSPLRYIVSKHLVASSIEQITAYLRLLTLLRFLMEFTFMLTSLSKLANKMNLRAT</sequence>
<protein>
    <submittedName>
        <fullName evidence="1">Uncharacterized protein</fullName>
    </submittedName>
</protein>
<dbReference type="Proteomes" id="UP000887159">
    <property type="component" value="Unassembled WGS sequence"/>
</dbReference>
<dbReference type="EMBL" id="BMAU01021350">
    <property type="protein sequence ID" value="GFY19035.1"/>
    <property type="molecule type" value="Genomic_DNA"/>
</dbReference>
<evidence type="ECO:0000313" key="1">
    <source>
        <dbReference type="EMBL" id="GFY19035.1"/>
    </source>
</evidence>
<dbReference type="AlphaFoldDB" id="A0A8X6SX80"/>
<gene>
    <name evidence="1" type="primary">NCL1_20601</name>
    <name evidence="1" type="ORF">TNCV_3877231</name>
</gene>
<name>A0A8X6SX80_TRICX</name>
<comment type="caution">
    <text evidence="1">The sequence shown here is derived from an EMBL/GenBank/DDBJ whole genome shotgun (WGS) entry which is preliminary data.</text>
</comment>
<reference evidence="1" key="1">
    <citation type="submission" date="2020-08" db="EMBL/GenBank/DDBJ databases">
        <title>Multicomponent nature underlies the extraordinary mechanical properties of spider dragline silk.</title>
        <authorList>
            <person name="Kono N."/>
            <person name="Nakamura H."/>
            <person name="Mori M."/>
            <person name="Yoshida Y."/>
            <person name="Ohtoshi R."/>
            <person name="Malay A.D."/>
            <person name="Moran D.A.P."/>
            <person name="Tomita M."/>
            <person name="Numata K."/>
            <person name="Arakawa K."/>
        </authorList>
    </citation>
    <scope>NUCLEOTIDE SEQUENCE</scope>
</reference>
<evidence type="ECO:0000313" key="2">
    <source>
        <dbReference type="Proteomes" id="UP000887159"/>
    </source>
</evidence>
<organism evidence="1 2">
    <name type="scientific">Trichonephila clavipes</name>
    <name type="common">Golden silk orbweaver</name>
    <name type="synonym">Nephila clavipes</name>
    <dbReference type="NCBI Taxonomy" id="2585209"/>
    <lineage>
        <taxon>Eukaryota</taxon>
        <taxon>Metazoa</taxon>
        <taxon>Ecdysozoa</taxon>
        <taxon>Arthropoda</taxon>
        <taxon>Chelicerata</taxon>
        <taxon>Arachnida</taxon>
        <taxon>Araneae</taxon>
        <taxon>Araneomorphae</taxon>
        <taxon>Entelegynae</taxon>
        <taxon>Araneoidea</taxon>
        <taxon>Nephilidae</taxon>
        <taxon>Trichonephila</taxon>
    </lineage>
</organism>
<proteinExistence type="predicted"/>